<dbReference type="InterPro" id="IPR051783">
    <property type="entry name" value="NAD(P)-dependent_oxidoreduct"/>
</dbReference>
<protein>
    <submittedName>
        <fullName evidence="2">NAD-dependent epimerase/dehydratase family protein</fullName>
    </submittedName>
</protein>
<sequence>MDIFLLGASGSIGTAVAAELVAAGHDVAGLSRSARADAVLRSQGVRPLRGDLRAPEAWAARAVTADAILHCAVTWSADMGAVDRTLVAALIAAAARAGRRPRLVYTGGCWLYGETGDTVATEETRFEPIPPFAWMVENGRRLLESGLPTAILHPAMVYQPGGGVFARFVAAARAGRPIEVWGSAGTRWPLVHRADLAVAYRLLAERPGLTGHFNASAQAGVPVGEIAAAIARHHRSPAGLAVRPRAEVLAEQGPQGAGPMLDQQMAGPRLRAACGWAPSVADFARSDALG</sequence>
<evidence type="ECO:0000313" key="3">
    <source>
        <dbReference type="Proteomes" id="UP001595443"/>
    </source>
</evidence>
<evidence type="ECO:0000259" key="1">
    <source>
        <dbReference type="Pfam" id="PF01370"/>
    </source>
</evidence>
<dbReference type="EMBL" id="JBHRSK010000028">
    <property type="protein sequence ID" value="MFC2970577.1"/>
    <property type="molecule type" value="Genomic_DNA"/>
</dbReference>
<dbReference type="Proteomes" id="UP001595443">
    <property type="component" value="Unassembled WGS sequence"/>
</dbReference>
<comment type="caution">
    <text evidence="2">The sequence shown here is derived from an EMBL/GenBank/DDBJ whole genome shotgun (WGS) entry which is preliminary data.</text>
</comment>
<feature type="domain" description="NAD-dependent epimerase/dehydratase" evidence="1">
    <location>
        <begin position="3"/>
        <end position="207"/>
    </location>
</feature>
<dbReference type="Pfam" id="PF01370">
    <property type="entry name" value="Epimerase"/>
    <property type="match status" value="1"/>
</dbReference>
<dbReference type="RefSeq" id="WP_377835671.1">
    <property type="nucleotide sequence ID" value="NZ_JBHRSK010000028.1"/>
</dbReference>
<proteinExistence type="predicted"/>
<organism evidence="2 3">
    <name type="scientific">Acidimangrovimonas pyrenivorans</name>
    <dbReference type="NCBI Taxonomy" id="2030798"/>
    <lineage>
        <taxon>Bacteria</taxon>
        <taxon>Pseudomonadati</taxon>
        <taxon>Pseudomonadota</taxon>
        <taxon>Alphaproteobacteria</taxon>
        <taxon>Rhodobacterales</taxon>
        <taxon>Paracoccaceae</taxon>
        <taxon>Acidimangrovimonas</taxon>
    </lineage>
</organism>
<dbReference type="PANTHER" id="PTHR48079">
    <property type="entry name" value="PROTEIN YEEZ"/>
    <property type="match status" value="1"/>
</dbReference>
<evidence type="ECO:0000313" key="2">
    <source>
        <dbReference type="EMBL" id="MFC2970577.1"/>
    </source>
</evidence>
<name>A0ABV7AMQ5_9RHOB</name>
<gene>
    <name evidence="2" type="ORF">ACFOES_20965</name>
</gene>
<accession>A0ABV7AMQ5</accession>
<dbReference type="InterPro" id="IPR001509">
    <property type="entry name" value="Epimerase_deHydtase"/>
</dbReference>
<dbReference type="InterPro" id="IPR036291">
    <property type="entry name" value="NAD(P)-bd_dom_sf"/>
</dbReference>
<reference evidence="3" key="1">
    <citation type="journal article" date="2019" name="Int. J. Syst. Evol. Microbiol.">
        <title>The Global Catalogue of Microorganisms (GCM) 10K type strain sequencing project: providing services to taxonomists for standard genome sequencing and annotation.</title>
        <authorList>
            <consortium name="The Broad Institute Genomics Platform"/>
            <consortium name="The Broad Institute Genome Sequencing Center for Infectious Disease"/>
            <person name="Wu L."/>
            <person name="Ma J."/>
        </authorList>
    </citation>
    <scope>NUCLEOTIDE SEQUENCE [LARGE SCALE GENOMIC DNA]</scope>
    <source>
        <strain evidence="3">KCTC 62192</strain>
    </source>
</reference>
<dbReference type="PANTHER" id="PTHR48079:SF6">
    <property type="entry name" value="NAD(P)-BINDING DOMAIN-CONTAINING PROTEIN-RELATED"/>
    <property type="match status" value="1"/>
</dbReference>
<keyword evidence="3" id="KW-1185">Reference proteome</keyword>
<dbReference type="Gene3D" id="3.40.50.720">
    <property type="entry name" value="NAD(P)-binding Rossmann-like Domain"/>
    <property type="match status" value="1"/>
</dbReference>
<dbReference type="SUPFAM" id="SSF51735">
    <property type="entry name" value="NAD(P)-binding Rossmann-fold domains"/>
    <property type="match status" value="1"/>
</dbReference>